<dbReference type="Proteomes" id="UP000824120">
    <property type="component" value="Chromosome 1"/>
</dbReference>
<keyword evidence="3" id="KW-1185">Reference proteome</keyword>
<reference evidence="2 3" key="1">
    <citation type="submission" date="2020-09" db="EMBL/GenBank/DDBJ databases">
        <title>De no assembly of potato wild relative species, Solanum commersonii.</title>
        <authorList>
            <person name="Cho K."/>
        </authorList>
    </citation>
    <scope>NUCLEOTIDE SEQUENCE [LARGE SCALE GENOMIC DNA]</scope>
    <source>
        <strain evidence="2">LZ3.2</strain>
        <tissue evidence="2">Leaf</tissue>
    </source>
</reference>
<name>A0A9J6AYH9_SOLCO</name>
<gene>
    <name evidence="2" type="ORF">H5410_001362</name>
</gene>
<dbReference type="EMBL" id="JACXVP010000001">
    <property type="protein sequence ID" value="KAG5629645.1"/>
    <property type="molecule type" value="Genomic_DNA"/>
</dbReference>
<evidence type="ECO:0000256" key="1">
    <source>
        <dbReference type="SAM" id="MobiDB-lite"/>
    </source>
</evidence>
<evidence type="ECO:0000313" key="2">
    <source>
        <dbReference type="EMBL" id="KAG5629645.1"/>
    </source>
</evidence>
<organism evidence="2 3">
    <name type="scientific">Solanum commersonii</name>
    <name type="common">Commerson's wild potato</name>
    <name type="synonym">Commerson's nightshade</name>
    <dbReference type="NCBI Taxonomy" id="4109"/>
    <lineage>
        <taxon>Eukaryota</taxon>
        <taxon>Viridiplantae</taxon>
        <taxon>Streptophyta</taxon>
        <taxon>Embryophyta</taxon>
        <taxon>Tracheophyta</taxon>
        <taxon>Spermatophyta</taxon>
        <taxon>Magnoliopsida</taxon>
        <taxon>eudicotyledons</taxon>
        <taxon>Gunneridae</taxon>
        <taxon>Pentapetalae</taxon>
        <taxon>asterids</taxon>
        <taxon>lamiids</taxon>
        <taxon>Solanales</taxon>
        <taxon>Solanaceae</taxon>
        <taxon>Solanoideae</taxon>
        <taxon>Solaneae</taxon>
        <taxon>Solanum</taxon>
    </lineage>
</organism>
<comment type="caution">
    <text evidence="2">The sequence shown here is derived from an EMBL/GenBank/DDBJ whole genome shotgun (WGS) entry which is preliminary data.</text>
</comment>
<protein>
    <submittedName>
        <fullName evidence="2">Uncharacterized protein</fullName>
    </submittedName>
</protein>
<sequence length="69" mass="7966">MNIFINNNNKFNKKKVVFIMGGRAGKMAYICWRCHPFSRINNQLGQNASEIEPDSNTSRRYLNESPLST</sequence>
<feature type="region of interest" description="Disordered" evidence="1">
    <location>
        <begin position="48"/>
        <end position="69"/>
    </location>
</feature>
<evidence type="ECO:0000313" key="3">
    <source>
        <dbReference type="Proteomes" id="UP000824120"/>
    </source>
</evidence>
<proteinExistence type="predicted"/>
<accession>A0A9J6AYH9</accession>
<dbReference type="AlphaFoldDB" id="A0A9J6AYH9"/>